<protein>
    <submittedName>
        <fullName evidence="1">Acetyltransferase</fullName>
    </submittedName>
</protein>
<organism evidence="1 2">
    <name type="scientific">Capsulimonas corticalis</name>
    <dbReference type="NCBI Taxonomy" id="2219043"/>
    <lineage>
        <taxon>Bacteria</taxon>
        <taxon>Bacillati</taxon>
        <taxon>Armatimonadota</taxon>
        <taxon>Armatimonadia</taxon>
        <taxon>Capsulimonadales</taxon>
        <taxon>Capsulimonadaceae</taxon>
        <taxon>Capsulimonas</taxon>
    </lineage>
</organism>
<dbReference type="InterPro" id="IPR052742">
    <property type="entry name" value="Mito_N-acetyltransferase"/>
</dbReference>
<dbReference type="PANTHER" id="PTHR43138:SF1">
    <property type="entry name" value="N-ACETYLTRANSFERASE ACA1"/>
    <property type="match status" value="1"/>
</dbReference>
<dbReference type="Gene3D" id="3.40.630.30">
    <property type="match status" value="1"/>
</dbReference>
<dbReference type="Pfam" id="PF00583">
    <property type="entry name" value="Acetyltransf_1"/>
    <property type="match status" value="1"/>
</dbReference>
<sequence length="173" mass="18699">MLEIRQAAPSDWPAIWPIFQSVVADGATYAYDPDTTSDEALALWMSPAASTFVATHGGAVVGSYFLKPNQPGLGSHVANAAFMVSPAWSGHGAGRAMGEHALRTARARGYEAMQFNFVVSSNERAVSLWKSLGFATIGVIPKAYRHSRLGLVDAYIMHRFLNDILARDEAETV</sequence>
<dbReference type="GO" id="GO:0016747">
    <property type="term" value="F:acyltransferase activity, transferring groups other than amino-acyl groups"/>
    <property type="evidence" value="ECO:0007669"/>
    <property type="project" value="InterPro"/>
</dbReference>
<name>A0A402CRK7_9BACT</name>
<dbReference type="EMBL" id="AP025739">
    <property type="protein sequence ID" value="BDI28145.1"/>
    <property type="molecule type" value="Genomic_DNA"/>
</dbReference>
<keyword evidence="2" id="KW-1185">Reference proteome</keyword>
<dbReference type="RefSeq" id="WP_218025513.1">
    <property type="nucleotide sequence ID" value="NZ_AP025739.1"/>
</dbReference>
<dbReference type="KEGG" id="ccot:CCAX7_001960"/>
<dbReference type="Proteomes" id="UP000287394">
    <property type="component" value="Chromosome"/>
</dbReference>
<dbReference type="CDD" id="cd04301">
    <property type="entry name" value="NAT_SF"/>
    <property type="match status" value="1"/>
</dbReference>
<evidence type="ECO:0000313" key="1">
    <source>
        <dbReference type="EMBL" id="BDI28145.1"/>
    </source>
</evidence>
<dbReference type="InterPro" id="IPR016181">
    <property type="entry name" value="Acyl_CoA_acyltransferase"/>
</dbReference>
<reference evidence="1 2" key="1">
    <citation type="journal article" date="2019" name="Int. J. Syst. Evol. Microbiol.">
        <title>Capsulimonas corticalis gen. nov., sp. nov., an aerobic capsulated bacterium, of a novel bacterial order, Capsulimonadales ord. nov., of the class Armatimonadia of the phylum Armatimonadetes.</title>
        <authorList>
            <person name="Li J."/>
            <person name="Kudo C."/>
            <person name="Tonouchi A."/>
        </authorList>
    </citation>
    <scope>NUCLEOTIDE SEQUENCE [LARGE SCALE GENOMIC DNA]</scope>
    <source>
        <strain evidence="1 2">AX-7</strain>
    </source>
</reference>
<accession>A0A402CRK7</accession>
<proteinExistence type="predicted"/>
<dbReference type="SUPFAM" id="SSF55729">
    <property type="entry name" value="Acyl-CoA N-acyltransferases (Nat)"/>
    <property type="match status" value="1"/>
</dbReference>
<dbReference type="InterPro" id="IPR000182">
    <property type="entry name" value="GNAT_dom"/>
</dbReference>
<evidence type="ECO:0000313" key="2">
    <source>
        <dbReference type="Proteomes" id="UP000287394"/>
    </source>
</evidence>
<dbReference type="PROSITE" id="PS51186">
    <property type="entry name" value="GNAT"/>
    <property type="match status" value="1"/>
</dbReference>
<gene>
    <name evidence="1" type="ORF">CCAX7_001960</name>
</gene>
<dbReference type="PANTHER" id="PTHR43138">
    <property type="entry name" value="ACETYLTRANSFERASE, GNAT FAMILY"/>
    <property type="match status" value="1"/>
</dbReference>
<dbReference type="AlphaFoldDB" id="A0A402CRK7"/>